<reference evidence="2" key="1">
    <citation type="submission" date="2021-10" db="EMBL/GenBank/DDBJ databases">
        <title>The diversity and Nitrogen Metabolism of Culturable Nitrate-Utilizing Bacteria Within the Oxygen Minimum Zone of the Changjiang (Yangtze River)Estuary.</title>
        <authorList>
            <person name="Zhang D."/>
            <person name="Zheng J."/>
            <person name="Liu S."/>
            <person name="He W."/>
        </authorList>
    </citation>
    <scope>NUCLEOTIDE SEQUENCE</scope>
    <source>
        <strain evidence="2">FXH-223</strain>
    </source>
</reference>
<dbReference type="AlphaFoldDB" id="A0A9Q3UMI9"/>
<feature type="chain" id="PRO_5040324530" evidence="1">
    <location>
        <begin position="29"/>
        <end position="367"/>
    </location>
</feature>
<protein>
    <submittedName>
        <fullName evidence="2">Alpha/beta fold hydrolase</fullName>
    </submittedName>
</protein>
<dbReference type="InterPro" id="IPR010297">
    <property type="entry name" value="DUF900_hydrolase"/>
</dbReference>
<dbReference type="EMBL" id="JAJGNA010000020">
    <property type="protein sequence ID" value="MCC4309687.1"/>
    <property type="molecule type" value="Genomic_DNA"/>
</dbReference>
<dbReference type="InterPro" id="IPR014586">
    <property type="entry name" value="UCP033909"/>
</dbReference>
<dbReference type="PROSITE" id="PS51257">
    <property type="entry name" value="PROKAR_LIPOPROTEIN"/>
    <property type="match status" value="1"/>
</dbReference>
<dbReference type="InterPro" id="IPR029058">
    <property type="entry name" value="AB_hydrolase_fold"/>
</dbReference>
<evidence type="ECO:0000313" key="2">
    <source>
        <dbReference type="EMBL" id="MCC4309687.1"/>
    </source>
</evidence>
<keyword evidence="3" id="KW-1185">Reference proteome</keyword>
<keyword evidence="1" id="KW-0732">Signal</keyword>
<sequence length="367" mass="40502">MNRSMNLMFLLVVFVLGGCGTAPVPAPAPPAPPAGVEEGDYAVVQTFFATDRNLEEGRLGEVGFGGERSDIRYGRCYVSIPRDHRMGELESPSILRLEFRQDPVKHVVLLETELQARDRFFSAIREEVEASSGKKAFVFVHGYNVSFEDAARRSAQMAYDLGFDGAPVFYSWPSRGKPQAYVVDGQNAEWSEANLARFLSAFFQESEAEKVYLIAHSMGSRILSRALISAMQDDPAIGERVEEVIFAAPDIDAQVFAEDIMPRIVSRVSPVTLYASSNDLALAASRQVHGGYSRAGDTAKGVVVLDGLETIDASYVETGFNGHSYFADNRSILSDMFYLIGTGARASHRFGLTEVDAEDQVYWQFKR</sequence>
<dbReference type="GO" id="GO:0016787">
    <property type="term" value="F:hydrolase activity"/>
    <property type="evidence" value="ECO:0007669"/>
    <property type="project" value="UniProtKB-KW"/>
</dbReference>
<dbReference type="Pfam" id="PF05990">
    <property type="entry name" value="DUF900"/>
    <property type="match status" value="1"/>
</dbReference>
<dbReference type="Gene3D" id="3.40.50.1820">
    <property type="entry name" value="alpha/beta hydrolase"/>
    <property type="match status" value="1"/>
</dbReference>
<proteinExistence type="predicted"/>
<evidence type="ECO:0000313" key="3">
    <source>
        <dbReference type="Proteomes" id="UP001108027"/>
    </source>
</evidence>
<dbReference type="PANTHER" id="PTHR36513:SF1">
    <property type="entry name" value="TRANSMEMBRANE PROTEIN"/>
    <property type="match status" value="1"/>
</dbReference>
<organism evidence="2 3">
    <name type="scientific">Alloalcanivorax marinus</name>
    <dbReference type="NCBI Taxonomy" id="1177169"/>
    <lineage>
        <taxon>Bacteria</taxon>
        <taxon>Pseudomonadati</taxon>
        <taxon>Pseudomonadota</taxon>
        <taxon>Gammaproteobacteria</taxon>
        <taxon>Oceanospirillales</taxon>
        <taxon>Alcanivoracaceae</taxon>
        <taxon>Alloalcanivorax</taxon>
    </lineage>
</organism>
<dbReference type="Proteomes" id="UP001108027">
    <property type="component" value="Unassembled WGS sequence"/>
</dbReference>
<dbReference type="PANTHER" id="PTHR36513">
    <property type="entry name" value="ABC TRANSMEMBRANE TYPE-1 DOMAIN-CONTAINING PROTEIN"/>
    <property type="match status" value="1"/>
</dbReference>
<dbReference type="PIRSF" id="PIRSF033909">
    <property type="entry name" value="UCP033909"/>
    <property type="match status" value="1"/>
</dbReference>
<evidence type="ECO:0000256" key="1">
    <source>
        <dbReference type="SAM" id="SignalP"/>
    </source>
</evidence>
<name>A0A9Q3UMI9_9GAMM</name>
<gene>
    <name evidence="2" type="ORF">LL252_14030</name>
</gene>
<feature type="signal peptide" evidence="1">
    <location>
        <begin position="1"/>
        <end position="28"/>
    </location>
</feature>
<dbReference type="SUPFAM" id="SSF53474">
    <property type="entry name" value="alpha/beta-Hydrolases"/>
    <property type="match status" value="1"/>
</dbReference>
<accession>A0A9Q3UMI9</accession>
<keyword evidence="2" id="KW-0378">Hydrolase</keyword>
<dbReference type="RefSeq" id="WP_228234457.1">
    <property type="nucleotide sequence ID" value="NZ_ARXL01000008.1"/>
</dbReference>
<comment type="caution">
    <text evidence="2">The sequence shown here is derived from an EMBL/GenBank/DDBJ whole genome shotgun (WGS) entry which is preliminary data.</text>
</comment>